<dbReference type="EMBL" id="UINC01001055">
    <property type="protein sequence ID" value="SUZ69203.1"/>
    <property type="molecule type" value="Genomic_DNA"/>
</dbReference>
<proteinExistence type="inferred from homology"/>
<organism evidence="3">
    <name type="scientific">marine metagenome</name>
    <dbReference type="NCBI Taxonomy" id="408172"/>
    <lineage>
        <taxon>unclassified sequences</taxon>
        <taxon>metagenomes</taxon>
        <taxon>ecological metagenomes</taxon>
    </lineage>
</organism>
<evidence type="ECO:0000256" key="1">
    <source>
        <dbReference type="ARBA" id="ARBA00009091"/>
    </source>
</evidence>
<keyword evidence="2" id="KW-0732">Signal</keyword>
<evidence type="ECO:0000256" key="2">
    <source>
        <dbReference type="ARBA" id="ARBA00022729"/>
    </source>
</evidence>
<evidence type="ECO:0008006" key="4">
    <source>
        <dbReference type="Google" id="ProtNLM"/>
    </source>
</evidence>
<dbReference type="SMART" id="SM00935">
    <property type="entry name" value="OmpH"/>
    <property type="match status" value="1"/>
</dbReference>
<dbReference type="InterPro" id="IPR005632">
    <property type="entry name" value="Chaperone_Skp"/>
</dbReference>
<comment type="similarity">
    <text evidence="1">Belongs to the Skp family.</text>
</comment>
<reference evidence="3" key="1">
    <citation type="submission" date="2018-05" db="EMBL/GenBank/DDBJ databases">
        <authorList>
            <person name="Lanie J.A."/>
            <person name="Ng W.-L."/>
            <person name="Kazmierczak K.M."/>
            <person name="Andrzejewski T.M."/>
            <person name="Davidsen T.M."/>
            <person name="Wayne K.J."/>
            <person name="Tettelin H."/>
            <person name="Glass J.I."/>
            <person name="Rusch D."/>
            <person name="Podicherti R."/>
            <person name="Tsui H.-C.T."/>
            <person name="Winkler M.E."/>
        </authorList>
    </citation>
    <scope>NUCLEOTIDE SEQUENCE</scope>
</reference>
<name>A0A381PUT8_9ZZZZ</name>
<dbReference type="PANTHER" id="PTHR35089">
    <property type="entry name" value="CHAPERONE PROTEIN SKP"/>
    <property type="match status" value="1"/>
</dbReference>
<accession>A0A381PUT8</accession>
<protein>
    <recommendedName>
        <fullName evidence="4">OmpH family outer membrane protein</fullName>
    </recommendedName>
</protein>
<gene>
    <name evidence="3" type="ORF">METZ01_LOCUS22057</name>
</gene>
<dbReference type="Gene3D" id="3.30.910.20">
    <property type="entry name" value="Skp domain"/>
    <property type="match status" value="1"/>
</dbReference>
<dbReference type="GO" id="GO:0051082">
    <property type="term" value="F:unfolded protein binding"/>
    <property type="evidence" value="ECO:0007669"/>
    <property type="project" value="InterPro"/>
</dbReference>
<dbReference type="InterPro" id="IPR024930">
    <property type="entry name" value="Skp_dom_sf"/>
</dbReference>
<dbReference type="GO" id="GO:0050821">
    <property type="term" value="P:protein stabilization"/>
    <property type="evidence" value="ECO:0007669"/>
    <property type="project" value="TreeGrafter"/>
</dbReference>
<dbReference type="GO" id="GO:0005829">
    <property type="term" value="C:cytosol"/>
    <property type="evidence" value="ECO:0007669"/>
    <property type="project" value="TreeGrafter"/>
</dbReference>
<evidence type="ECO:0000313" key="3">
    <source>
        <dbReference type="EMBL" id="SUZ69203.1"/>
    </source>
</evidence>
<dbReference type="PANTHER" id="PTHR35089:SF1">
    <property type="entry name" value="CHAPERONE PROTEIN SKP"/>
    <property type="match status" value="1"/>
</dbReference>
<dbReference type="AlphaFoldDB" id="A0A381PUT8"/>
<dbReference type="SUPFAM" id="SSF111384">
    <property type="entry name" value="OmpH-like"/>
    <property type="match status" value="1"/>
</dbReference>
<sequence length="174" mass="19128">MQRVILFSGVFAVLCAPAAQAAAQSPLKIGYINSQVIIAESPAATAAQEQFRREMVPFESEMQALEGEISGLMAQYQAQQLTLTATARRIRQDEISLKQQAYQDRMAQIEAEATRRQQELVQPIMERINNIIQAIRSDSSYTFIFDVAGGGLIAADESFDLTSEVMQRLAAGAP</sequence>
<dbReference type="Pfam" id="PF03938">
    <property type="entry name" value="OmpH"/>
    <property type="match status" value="1"/>
</dbReference>